<dbReference type="PANTHER" id="PTHR30522">
    <property type="entry name" value="NUCLEOSIDE TRIPHOSPHATE PYROPHOSPHOHYDROLASE"/>
    <property type="match status" value="1"/>
</dbReference>
<dbReference type="CDD" id="cd11528">
    <property type="entry name" value="NTP-PPase_MazG_Nterm"/>
    <property type="match status" value="1"/>
</dbReference>
<dbReference type="Pfam" id="PF03819">
    <property type="entry name" value="MazG"/>
    <property type="match status" value="1"/>
</dbReference>
<dbReference type="EMBL" id="JAVDWH010000001">
    <property type="protein sequence ID" value="MDR7086104.1"/>
    <property type="molecule type" value="Genomic_DNA"/>
</dbReference>
<dbReference type="Proteomes" id="UP001257739">
    <property type="component" value="Unassembled WGS sequence"/>
</dbReference>
<dbReference type="SUPFAM" id="SSF101386">
    <property type="entry name" value="all-alpha NTP pyrophosphatases"/>
    <property type="match status" value="1"/>
</dbReference>
<sequence>MRIVVLSPRVAPGILTLATWDALREASRVVATEKDLHVHAIIASGIDVEISSDAPTLESNTVVDGVVWIAPTGDAEWARTVADDLMSGDEVGKVEVIFGSYDVPGASVIDLVEVMDRLRRECPWTAEQTHATLAPYVLEEAQETFEALQSGDSDHLREELGDLLMQVVFHARIAEEAEGWDVDDVTAGITAKLVRRNPHVFAPETLDHLPTTSAEIDAQWQRIKQQERSGEISPLHDH</sequence>
<dbReference type="RefSeq" id="WP_309967301.1">
    <property type="nucleotide sequence ID" value="NZ_JAVDWH010000001.1"/>
</dbReference>
<dbReference type="EC" id="3.6.1.66" evidence="2"/>
<gene>
    <name evidence="2" type="ORF">J2X11_000943</name>
</gene>
<name>A0ABU1ULT7_9ACTN</name>
<dbReference type="InterPro" id="IPR048015">
    <property type="entry name" value="NTP-PPase_MazG-like_N"/>
</dbReference>
<proteinExistence type="predicted"/>
<dbReference type="InterPro" id="IPR004518">
    <property type="entry name" value="MazG-like_dom"/>
</dbReference>
<evidence type="ECO:0000313" key="2">
    <source>
        <dbReference type="EMBL" id="MDR7086104.1"/>
    </source>
</evidence>
<reference evidence="2 3" key="1">
    <citation type="submission" date="2023-07" db="EMBL/GenBank/DDBJ databases">
        <title>Sorghum-associated microbial communities from plants grown in Nebraska, USA.</title>
        <authorList>
            <person name="Schachtman D."/>
        </authorList>
    </citation>
    <scope>NUCLEOTIDE SEQUENCE [LARGE SCALE GENOMIC DNA]</scope>
    <source>
        <strain evidence="2 3">BE248</strain>
    </source>
</reference>
<comment type="caution">
    <text evidence="2">The sequence shown here is derived from an EMBL/GenBank/DDBJ whole genome shotgun (WGS) entry which is preliminary data.</text>
</comment>
<feature type="domain" description="NTP pyrophosphohydrolase MazG-like" evidence="1">
    <location>
        <begin position="128"/>
        <end position="201"/>
    </location>
</feature>
<keyword evidence="3" id="KW-1185">Reference proteome</keyword>
<accession>A0ABU1ULT7</accession>
<dbReference type="InterPro" id="IPR011551">
    <property type="entry name" value="NTP_PyrPHydrolase_MazG"/>
</dbReference>
<dbReference type="PANTHER" id="PTHR30522:SF0">
    <property type="entry name" value="NUCLEOSIDE TRIPHOSPHATE PYROPHOSPHOHYDROLASE"/>
    <property type="match status" value="1"/>
</dbReference>
<evidence type="ECO:0000313" key="3">
    <source>
        <dbReference type="Proteomes" id="UP001257739"/>
    </source>
</evidence>
<organism evidence="2 3">
    <name type="scientific">Aeromicrobium panaciterrae</name>
    <dbReference type="NCBI Taxonomy" id="363861"/>
    <lineage>
        <taxon>Bacteria</taxon>
        <taxon>Bacillati</taxon>
        <taxon>Actinomycetota</taxon>
        <taxon>Actinomycetes</taxon>
        <taxon>Propionibacteriales</taxon>
        <taxon>Nocardioidaceae</taxon>
        <taxon>Aeromicrobium</taxon>
    </lineage>
</organism>
<protein>
    <submittedName>
        <fullName evidence="2">XTP/dITP diphosphohydrolase</fullName>
        <ecNumber evidence="2">3.6.1.66</ecNumber>
    </submittedName>
</protein>
<dbReference type="Gene3D" id="1.10.287.1080">
    <property type="entry name" value="MazG-like"/>
    <property type="match status" value="1"/>
</dbReference>
<dbReference type="GO" id="GO:0036220">
    <property type="term" value="F:ITP diphosphatase activity"/>
    <property type="evidence" value="ECO:0007669"/>
    <property type="project" value="UniProtKB-EC"/>
</dbReference>
<evidence type="ECO:0000259" key="1">
    <source>
        <dbReference type="Pfam" id="PF03819"/>
    </source>
</evidence>
<keyword evidence="2" id="KW-0378">Hydrolase</keyword>